<dbReference type="FunFam" id="2.10.70.10:FF:000055">
    <property type="entry name" value="Complement decay-accelerating factor, GPI-anchored"/>
    <property type="match status" value="1"/>
</dbReference>
<keyword evidence="8" id="KW-1185">Reference proteome</keyword>
<feature type="domain" description="Sushi" evidence="6">
    <location>
        <begin position="180"/>
        <end position="243"/>
    </location>
</feature>
<dbReference type="InterPro" id="IPR035976">
    <property type="entry name" value="Sushi/SCR/CCP_sf"/>
</dbReference>
<feature type="disulfide bond" evidence="5">
    <location>
        <begin position="88"/>
        <end position="115"/>
    </location>
</feature>
<dbReference type="SUPFAM" id="SSF57535">
    <property type="entry name" value="Complement control module/SCR domain"/>
    <property type="match status" value="3"/>
</dbReference>
<dbReference type="OMA" id="CHIAICQ"/>
<evidence type="ECO:0000256" key="1">
    <source>
        <dbReference type="ARBA" id="ARBA00022659"/>
    </source>
</evidence>
<evidence type="ECO:0000313" key="8">
    <source>
        <dbReference type="Proteomes" id="UP000694381"/>
    </source>
</evidence>
<evidence type="ECO:0000256" key="4">
    <source>
        <dbReference type="ARBA" id="ARBA00023180"/>
    </source>
</evidence>
<dbReference type="Gene3D" id="2.10.70.10">
    <property type="entry name" value="Complement Module, domain 1"/>
    <property type="match status" value="2"/>
</dbReference>
<evidence type="ECO:0000256" key="5">
    <source>
        <dbReference type="PROSITE-ProRule" id="PRU00302"/>
    </source>
</evidence>
<dbReference type="Proteomes" id="UP000694381">
    <property type="component" value="Unassembled WGS sequence"/>
</dbReference>
<dbReference type="SMART" id="SM00032">
    <property type="entry name" value="CCP"/>
    <property type="match status" value="3"/>
</dbReference>
<accession>A0A8C6RHT2</accession>
<feature type="domain" description="Sushi" evidence="6">
    <location>
        <begin position="56"/>
        <end position="117"/>
    </location>
</feature>
<keyword evidence="2" id="KW-0677">Repeat</keyword>
<dbReference type="Ensembl" id="ENSNGAT00000024371.1">
    <property type="protein sequence ID" value="ENSNGAP00000018717.1"/>
    <property type="gene ID" value="ENSNGAG00000018769.1"/>
</dbReference>
<dbReference type="InterPro" id="IPR000436">
    <property type="entry name" value="Sushi_SCR_CCP_dom"/>
</dbReference>
<reference evidence="7" key="2">
    <citation type="submission" date="2025-09" db="UniProtKB">
        <authorList>
            <consortium name="Ensembl"/>
        </authorList>
    </citation>
    <scope>IDENTIFICATION</scope>
</reference>
<evidence type="ECO:0000313" key="7">
    <source>
        <dbReference type="Ensembl" id="ENSNGAP00000018717.1"/>
    </source>
</evidence>
<dbReference type="CDD" id="cd00033">
    <property type="entry name" value="CCP"/>
    <property type="match status" value="3"/>
</dbReference>
<dbReference type="PROSITE" id="PS50923">
    <property type="entry name" value="SUSHI"/>
    <property type="match status" value="3"/>
</dbReference>
<dbReference type="InterPro" id="IPR051277">
    <property type="entry name" value="SEZ6_CSMD_C4BPB_Regulators"/>
</dbReference>
<feature type="domain" description="Sushi" evidence="6">
    <location>
        <begin position="118"/>
        <end position="179"/>
    </location>
</feature>
<sequence>KCGKQQQVTYPPGASNGMFHRHRNVVACPFSRLRRVSDPTLFQVSLVAALLVAVHGNCGPPPTFPFAFPTTELYQTEFESGTSLRYSCRPGYSRTSSKLMIVCRNEGQWDHDVVCVKKTCKNPGDLPNGQVEIKTDLSFGSKIEFSCSEGYILIGSSTSHCEIKDGGVAWSDPLPECVIAKCESPPGISNGKHSGGEEELYTYGSSVTYSCDPSFSLLGSASIFCTVVNETVGVWSPNPPACE</sequence>
<dbReference type="PANTHER" id="PTHR45656">
    <property type="entry name" value="PROTEIN CBR-CLEC-78"/>
    <property type="match status" value="1"/>
</dbReference>
<proteinExistence type="predicted"/>
<keyword evidence="4" id="KW-0325">Glycoprotein</keyword>
<keyword evidence="1 5" id="KW-0768">Sushi</keyword>
<evidence type="ECO:0000256" key="2">
    <source>
        <dbReference type="ARBA" id="ARBA00022737"/>
    </source>
</evidence>
<dbReference type="Gene3D" id="2.20.28.230">
    <property type="match status" value="1"/>
</dbReference>
<comment type="caution">
    <text evidence="5">Lacks conserved residue(s) required for the propagation of feature annotation.</text>
</comment>
<dbReference type="PANTHER" id="PTHR45656:SF15">
    <property type="entry name" value="SUSHI DOMAIN-CONTAINING PROTEIN"/>
    <property type="match status" value="1"/>
</dbReference>
<dbReference type="GeneTree" id="ENSGT00940000154640"/>
<reference evidence="7" key="1">
    <citation type="submission" date="2025-08" db="UniProtKB">
        <authorList>
            <consortium name="Ensembl"/>
        </authorList>
    </citation>
    <scope>IDENTIFICATION</scope>
</reference>
<name>A0A8C6RHT2_NANGA</name>
<gene>
    <name evidence="7" type="primary">C4bpa</name>
</gene>
<protein>
    <recommendedName>
        <fullName evidence="6">Sushi domain-containing protein</fullName>
    </recommendedName>
</protein>
<keyword evidence="3 5" id="KW-1015">Disulfide bond</keyword>
<evidence type="ECO:0000259" key="6">
    <source>
        <dbReference type="PROSITE" id="PS50923"/>
    </source>
</evidence>
<dbReference type="Pfam" id="PF00084">
    <property type="entry name" value="Sushi"/>
    <property type="match status" value="3"/>
</dbReference>
<evidence type="ECO:0000256" key="3">
    <source>
        <dbReference type="ARBA" id="ARBA00023157"/>
    </source>
</evidence>
<feature type="disulfide bond" evidence="5">
    <location>
        <begin position="182"/>
        <end position="225"/>
    </location>
</feature>
<organism evidence="7 8">
    <name type="scientific">Nannospalax galili</name>
    <name type="common">Northern Israeli blind subterranean mole rat</name>
    <name type="synonym">Spalax galili</name>
    <dbReference type="NCBI Taxonomy" id="1026970"/>
    <lineage>
        <taxon>Eukaryota</taxon>
        <taxon>Metazoa</taxon>
        <taxon>Chordata</taxon>
        <taxon>Craniata</taxon>
        <taxon>Vertebrata</taxon>
        <taxon>Euteleostomi</taxon>
        <taxon>Mammalia</taxon>
        <taxon>Eutheria</taxon>
        <taxon>Euarchontoglires</taxon>
        <taxon>Glires</taxon>
        <taxon>Rodentia</taxon>
        <taxon>Myomorpha</taxon>
        <taxon>Muroidea</taxon>
        <taxon>Spalacidae</taxon>
        <taxon>Spalacinae</taxon>
        <taxon>Nannospalax</taxon>
    </lineage>
</organism>
<dbReference type="AlphaFoldDB" id="A0A8C6RHT2"/>